<evidence type="ECO:0000313" key="3">
    <source>
        <dbReference type="Proteomes" id="UP001302745"/>
    </source>
</evidence>
<reference evidence="2" key="2">
    <citation type="submission" date="2023-05" db="EMBL/GenBank/DDBJ databases">
        <authorList>
            <consortium name="Lawrence Berkeley National Laboratory"/>
            <person name="Steindorff A."/>
            <person name="Hensen N."/>
            <person name="Bonometti L."/>
            <person name="Westerberg I."/>
            <person name="Brannstrom I.O."/>
            <person name="Guillou S."/>
            <person name="Cros-Aarteil S."/>
            <person name="Calhoun S."/>
            <person name="Haridas S."/>
            <person name="Kuo A."/>
            <person name="Mondo S."/>
            <person name="Pangilinan J."/>
            <person name="Riley R."/>
            <person name="Labutti K."/>
            <person name="Andreopoulos B."/>
            <person name="Lipzen A."/>
            <person name="Chen C."/>
            <person name="Yanf M."/>
            <person name="Daum C."/>
            <person name="Ng V."/>
            <person name="Clum A."/>
            <person name="Ohm R."/>
            <person name="Martin F."/>
            <person name="Silar P."/>
            <person name="Natvig D."/>
            <person name="Lalanne C."/>
            <person name="Gautier V."/>
            <person name="Ament-Velasquez S.L."/>
            <person name="Kruys A."/>
            <person name="Hutchinson M.I."/>
            <person name="Powell A.J."/>
            <person name="Barry K."/>
            <person name="Miller A.N."/>
            <person name="Grigoriev I.V."/>
            <person name="Debuchy R."/>
            <person name="Gladieux P."/>
            <person name="Thoren M.H."/>
            <person name="Johannesson H."/>
        </authorList>
    </citation>
    <scope>NUCLEOTIDE SEQUENCE</scope>
    <source>
        <strain evidence="2">CBS 538.74</strain>
    </source>
</reference>
<gene>
    <name evidence="2" type="ORF">C8A00DRAFT_37103</name>
</gene>
<name>A0AAN6VFE2_9PEZI</name>
<accession>A0AAN6VFE2</accession>
<sequence>MNVTYDSDEDETTNVTYDSDEDETTNVTYDSDEDDGVEEDGDEDGCEVETQGSTGGAAAQANIQRRYSDDRKAGCYLGLSTNKPSDEAASGVYIGSTYWKLGMFIRIKEHRRAIKQGSSESKFYRFASRPGVNTRFFLLPGWMAVIVEGILQVYLDVVIPAKYRASFHNPGVTDLITGVRAAIPTLPSLAGHGLTQCSSIVTAATSMDARYLMAVTKIVPGLGVTMR</sequence>
<comment type="caution">
    <text evidence="2">The sequence shown here is derived from an EMBL/GenBank/DDBJ whole genome shotgun (WGS) entry which is preliminary data.</text>
</comment>
<keyword evidence="3" id="KW-1185">Reference proteome</keyword>
<reference evidence="2" key="1">
    <citation type="journal article" date="2023" name="Mol. Phylogenet. Evol.">
        <title>Genome-scale phylogeny and comparative genomics of the fungal order Sordariales.</title>
        <authorList>
            <person name="Hensen N."/>
            <person name="Bonometti L."/>
            <person name="Westerberg I."/>
            <person name="Brannstrom I.O."/>
            <person name="Guillou S."/>
            <person name="Cros-Aarteil S."/>
            <person name="Calhoun S."/>
            <person name="Haridas S."/>
            <person name="Kuo A."/>
            <person name="Mondo S."/>
            <person name="Pangilinan J."/>
            <person name="Riley R."/>
            <person name="LaButti K."/>
            <person name="Andreopoulos B."/>
            <person name="Lipzen A."/>
            <person name="Chen C."/>
            <person name="Yan M."/>
            <person name="Daum C."/>
            <person name="Ng V."/>
            <person name="Clum A."/>
            <person name="Steindorff A."/>
            <person name="Ohm R.A."/>
            <person name="Martin F."/>
            <person name="Silar P."/>
            <person name="Natvig D.O."/>
            <person name="Lalanne C."/>
            <person name="Gautier V."/>
            <person name="Ament-Velasquez S.L."/>
            <person name="Kruys A."/>
            <person name="Hutchinson M.I."/>
            <person name="Powell A.J."/>
            <person name="Barry K."/>
            <person name="Miller A.N."/>
            <person name="Grigoriev I.V."/>
            <person name="Debuchy R."/>
            <person name="Gladieux P."/>
            <person name="Hiltunen Thoren M."/>
            <person name="Johannesson H."/>
        </authorList>
    </citation>
    <scope>NUCLEOTIDE SEQUENCE</scope>
    <source>
        <strain evidence="2">CBS 538.74</strain>
    </source>
</reference>
<protein>
    <submittedName>
        <fullName evidence="2">Uncharacterized protein</fullName>
    </submittedName>
</protein>
<feature type="compositionally biased region" description="Low complexity" evidence="1">
    <location>
        <begin position="48"/>
        <end position="61"/>
    </location>
</feature>
<feature type="region of interest" description="Disordered" evidence="1">
    <location>
        <begin position="1"/>
        <end position="63"/>
    </location>
</feature>
<feature type="compositionally biased region" description="Acidic residues" evidence="1">
    <location>
        <begin position="1"/>
        <end position="47"/>
    </location>
</feature>
<organism evidence="2 3">
    <name type="scientific">Chaetomidium leptoderma</name>
    <dbReference type="NCBI Taxonomy" id="669021"/>
    <lineage>
        <taxon>Eukaryota</taxon>
        <taxon>Fungi</taxon>
        <taxon>Dikarya</taxon>
        <taxon>Ascomycota</taxon>
        <taxon>Pezizomycotina</taxon>
        <taxon>Sordariomycetes</taxon>
        <taxon>Sordariomycetidae</taxon>
        <taxon>Sordariales</taxon>
        <taxon>Chaetomiaceae</taxon>
        <taxon>Chaetomidium</taxon>
    </lineage>
</organism>
<dbReference type="EMBL" id="MU857082">
    <property type="protein sequence ID" value="KAK4150295.1"/>
    <property type="molecule type" value="Genomic_DNA"/>
</dbReference>
<evidence type="ECO:0000256" key="1">
    <source>
        <dbReference type="SAM" id="MobiDB-lite"/>
    </source>
</evidence>
<evidence type="ECO:0000313" key="2">
    <source>
        <dbReference type="EMBL" id="KAK4150295.1"/>
    </source>
</evidence>
<dbReference type="AlphaFoldDB" id="A0AAN6VFE2"/>
<dbReference type="Proteomes" id="UP001302745">
    <property type="component" value="Unassembled WGS sequence"/>
</dbReference>
<proteinExistence type="predicted"/>